<evidence type="ECO:0000256" key="3">
    <source>
        <dbReference type="ARBA" id="ARBA00022860"/>
    </source>
</evidence>
<dbReference type="CDD" id="cd21223">
    <property type="entry name" value="CH_ASPM_rpt1"/>
    <property type="match status" value="1"/>
</dbReference>
<dbReference type="GO" id="GO:0005516">
    <property type="term" value="F:calmodulin binding"/>
    <property type="evidence" value="ECO:0007669"/>
    <property type="project" value="UniProtKB-KW"/>
</dbReference>
<dbReference type="Gene3D" id="1.10.418.10">
    <property type="entry name" value="Calponin-like domain"/>
    <property type="match status" value="1"/>
</dbReference>
<dbReference type="STRING" id="1073090.A0A1L9SKT2"/>
<keyword evidence="7" id="KW-1185">Reference proteome</keyword>
<feature type="compositionally biased region" description="Low complexity" evidence="4">
    <location>
        <begin position="335"/>
        <end position="346"/>
    </location>
</feature>
<feature type="compositionally biased region" description="Polar residues" evidence="4">
    <location>
        <begin position="118"/>
        <end position="131"/>
    </location>
</feature>
<keyword evidence="3" id="KW-0112">Calmodulin-binding</keyword>
<feature type="region of interest" description="Disordered" evidence="4">
    <location>
        <begin position="1005"/>
        <end position="1024"/>
    </location>
</feature>
<dbReference type="GeneID" id="34609216"/>
<name>A0A1L9SKT2_9EURO</name>
<dbReference type="GO" id="GO:0000922">
    <property type="term" value="C:spindle pole"/>
    <property type="evidence" value="ECO:0007669"/>
    <property type="project" value="TreeGrafter"/>
</dbReference>
<feature type="region of interest" description="Disordered" evidence="4">
    <location>
        <begin position="361"/>
        <end position="381"/>
    </location>
</feature>
<feature type="region of interest" description="Disordered" evidence="4">
    <location>
        <begin position="112"/>
        <end position="131"/>
    </location>
</feature>
<dbReference type="InterPro" id="IPR036872">
    <property type="entry name" value="CH_dom_sf"/>
</dbReference>
<dbReference type="PROSITE" id="PS50096">
    <property type="entry name" value="IQ"/>
    <property type="match status" value="1"/>
</dbReference>
<feature type="compositionally biased region" description="Polar residues" evidence="4">
    <location>
        <begin position="236"/>
        <end position="249"/>
    </location>
</feature>
<evidence type="ECO:0000313" key="6">
    <source>
        <dbReference type="EMBL" id="OJJ47818.1"/>
    </source>
</evidence>
<comment type="subcellular location">
    <subcellularLocation>
        <location evidence="1">Cytoplasm</location>
    </subcellularLocation>
</comment>
<dbReference type="GO" id="GO:0007051">
    <property type="term" value="P:spindle organization"/>
    <property type="evidence" value="ECO:0007669"/>
    <property type="project" value="TreeGrafter"/>
</dbReference>
<reference evidence="7" key="1">
    <citation type="journal article" date="2017" name="Genome Biol.">
        <title>Comparative genomics reveals high biological diversity and specific adaptations in the industrially and medically important fungal genus Aspergillus.</title>
        <authorList>
            <person name="de Vries R.P."/>
            <person name="Riley R."/>
            <person name="Wiebenga A."/>
            <person name="Aguilar-Osorio G."/>
            <person name="Amillis S."/>
            <person name="Uchima C.A."/>
            <person name="Anderluh G."/>
            <person name="Asadollahi M."/>
            <person name="Askin M."/>
            <person name="Barry K."/>
            <person name="Battaglia E."/>
            <person name="Bayram O."/>
            <person name="Benocci T."/>
            <person name="Braus-Stromeyer S.A."/>
            <person name="Caldana C."/>
            <person name="Canovas D."/>
            <person name="Cerqueira G.C."/>
            <person name="Chen F."/>
            <person name="Chen W."/>
            <person name="Choi C."/>
            <person name="Clum A."/>
            <person name="Dos Santos R.A."/>
            <person name="Damasio A.R."/>
            <person name="Diallinas G."/>
            <person name="Emri T."/>
            <person name="Fekete E."/>
            <person name="Flipphi M."/>
            <person name="Freyberg S."/>
            <person name="Gallo A."/>
            <person name="Gournas C."/>
            <person name="Habgood R."/>
            <person name="Hainaut M."/>
            <person name="Harispe M.L."/>
            <person name="Henrissat B."/>
            <person name="Hilden K.S."/>
            <person name="Hope R."/>
            <person name="Hossain A."/>
            <person name="Karabika E."/>
            <person name="Karaffa L."/>
            <person name="Karanyi Z."/>
            <person name="Krasevec N."/>
            <person name="Kuo A."/>
            <person name="Kusch H."/>
            <person name="LaButti K."/>
            <person name="Lagendijk E.L."/>
            <person name="Lapidus A."/>
            <person name="Levasseur A."/>
            <person name="Lindquist E."/>
            <person name="Lipzen A."/>
            <person name="Logrieco A.F."/>
            <person name="MacCabe A."/>
            <person name="Maekelae M.R."/>
            <person name="Malavazi I."/>
            <person name="Melin P."/>
            <person name="Meyer V."/>
            <person name="Mielnichuk N."/>
            <person name="Miskei M."/>
            <person name="Molnar A.P."/>
            <person name="Mule G."/>
            <person name="Ngan C.Y."/>
            <person name="Orejas M."/>
            <person name="Orosz E."/>
            <person name="Ouedraogo J.P."/>
            <person name="Overkamp K.M."/>
            <person name="Park H.-S."/>
            <person name="Perrone G."/>
            <person name="Piumi F."/>
            <person name="Punt P.J."/>
            <person name="Ram A.F."/>
            <person name="Ramon A."/>
            <person name="Rauscher S."/>
            <person name="Record E."/>
            <person name="Riano-Pachon D.M."/>
            <person name="Robert V."/>
            <person name="Roehrig J."/>
            <person name="Ruller R."/>
            <person name="Salamov A."/>
            <person name="Salih N.S."/>
            <person name="Samson R.A."/>
            <person name="Sandor E."/>
            <person name="Sanguinetti M."/>
            <person name="Schuetze T."/>
            <person name="Sepcic K."/>
            <person name="Shelest E."/>
            <person name="Sherlock G."/>
            <person name="Sophianopoulou V."/>
            <person name="Squina F.M."/>
            <person name="Sun H."/>
            <person name="Susca A."/>
            <person name="Todd R.B."/>
            <person name="Tsang A."/>
            <person name="Unkles S.E."/>
            <person name="van de Wiele N."/>
            <person name="van Rossen-Uffink D."/>
            <person name="Oliveira J.V."/>
            <person name="Vesth T.C."/>
            <person name="Visser J."/>
            <person name="Yu J.-H."/>
            <person name="Zhou M."/>
            <person name="Andersen M.R."/>
            <person name="Archer D.B."/>
            <person name="Baker S.E."/>
            <person name="Benoit I."/>
            <person name="Brakhage A.A."/>
            <person name="Braus G.H."/>
            <person name="Fischer R."/>
            <person name="Frisvad J.C."/>
            <person name="Goldman G.H."/>
            <person name="Houbraken J."/>
            <person name="Oakley B."/>
            <person name="Pocsi I."/>
            <person name="Scazzocchio C."/>
            <person name="Seiboth B."/>
            <person name="vanKuyk P.A."/>
            <person name="Wortman J."/>
            <person name="Dyer P.S."/>
            <person name="Grigoriev I.V."/>
        </authorList>
    </citation>
    <scope>NUCLEOTIDE SEQUENCE [LARGE SCALE GENOMIC DNA]</scope>
    <source>
        <strain evidence="7">CBS 506.65</strain>
    </source>
</reference>
<feature type="region of interest" description="Disordered" evidence="4">
    <location>
        <begin position="285"/>
        <end position="349"/>
    </location>
</feature>
<evidence type="ECO:0000259" key="5">
    <source>
        <dbReference type="PROSITE" id="PS50021"/>
    </source>
</evidence>
<organism evidence="6 7">
    <name type="scientific">Penicilliopsis zonata CBS 506.65</name>
    <dbReference type="NCBI Taxonomy" id="1073090"/>
    <lineage>
        <taxon>Eukaryota</taxon>
        <taxon>Fungi</taxon>
        <taxon>Dikarya</taxon>
        <taxon>Ascomycota</taxon>
        <taxon>Pezizomycotina</taxon>
        <taxon>Eurotiomycetes</taxon>
        <taxon>Eurotiomycetidae</taxon>
        <taxon>Eurotiales</taxon>
        <taxon>Aspergillaceae</taxon>
        <taxon>Penicilliopsis</taxon>
    </lineage>
</organism>
<evidence type="ECO:0000256" key="1">
    <source>
        <dbReference type="ARBA" id="ARBA00004496"/>
    </source>
</evidence>
<dbReference type="Proteomes" id="UP000184188">
    <property type="component" value="Unassembled WGS sequence"/>
</dbReference>
<dbReference type="GO" id="GO:0000278">
    <property type="term" value="P:mitotic cell cycle"/>
    <property type="evidence" value="ECO:0007669"/>
    <property type="project" value="TreeGrafter"/>
</dbReference>
<dbReference type="InterPro" id="IPR001715">
    <property type="entry name" value="CH_dom"/>
</dbReference>
<feature type="compositionally biased region" description="Basic residues" evidence="4">
    <location>
        <begin position="1014"/>
        <end position="1024"/>
    </location>
</feature>
<dbReference type="RefSeq" id="XP_022582328.1">
    <property type="nucleotide sequence ID" value="XM_022722751.1"/>
</dbReference>
<feature type="domain" description="Calponin-homology (CH)" evidence="5">
    <location>
        <begin position="646"/>
        <end position="784"/>
    </location>
</feature>
<dbReference type="CDD" id="cd23767">
    <property type="entry name" value="IQCD"/>
    <property type="match status" value="1"/>
</dbReference>
<dbReference type="AlphaFoldDB" id="A0A1L9SKT2"/>
<protein>
    <recommendedName>
        <fullName evidence="5">Calponin-homology (CH) domain-containing protein</fullName>
    </recommendedName>
</protein>
<evidence type="ECO:0000256" key="4">
    <source>
        <dbReference type="SAM" id="MobiDB-lite"/>
    </source>
</evidence>
<proteinExistence type="predicted"/>
<feature type="region of interest" description="Disordered" evidence="4">
    <location>
        <begin position="1"/>
        <end position="30"/>
    </location>
</feature>
<dbReference type="PANTHER" id="PTHR22706:SF1">
    <property type="entry name" value="ASSEMBLY FACTOR FOR SPINDLE MICROTUBULES"/>
    <property type="match status" value="1"/>
</dbReference>
<dbReference type="EMBL" id="KV878340">
    <property type="protein sequence ID" value="OJJ47818.1"/>
    <property type="molecule type" value="Genomic_DNA"/>
</dbReference>
<sequence>MAGYLNETQTPCPSRHSASKLSLGSGFGRNSPMGFDDTASIDFTTDIRAQVLTGVKPRRRNRTASNFQILEDARCPAVMHETDNGQAASKPARQTSLLTQPAQRFRPKVRFDAASHPSKPSQDQSNVRSTVKQNVISDQGENNALLMEINGKKQRNSQKDGFTRNVRRDTVYIPSDDTTVASVFMGLFSPLKSNKSDSLNYCIPDDTQIHSLEARIIQKRQARKSMATSPRRAPLQPSTRHTQEASIQTDIAGKNGGKENVPPGSVTLDMKRKLYRPALPIDVPLDSAPKPTNTTKIFSSTNMQSSKPHSSLIEQEVSKARESSKFIPMREPLGSKSSNTSSTINKLGRKDIKSSQVKLTLRDGDALKPQSTQPAGKATGVKENAPFKPILSEMKQKGINMSYPLLLENISTTEMYEENWLSHQEIAITQIVNELFQHSNGAEESYDSEIIRQELFGIYQTDAFKLLHKRLHASLLYGSLAVPKDLSSRANRLKQDVGVRRKFLDLWMDTYDLSTLNAAAETVIGRKAADDMESSIHNTKSVDSVERKARDQRKRLERFLDTFLLRNDDLDTENDVYKEDARLAYCRTLHRSIMTVVLLDHARLSPRAKIPTRLFLPTSSFKSSKSVLKALCRLLLPSCGDIIKSLGHLDCHVLYEQHQLEEYEYRIDNLAVDLRDGVRLSRLVELLYGMTYDPAASVNVTLPSGRVLRLSGDGNQWSLSQHLKIPAISRATKIFNVQVALSALAAIGGGASQAIVANLCAEDIVNGYREKTIALLWGLLSHWGLSGLINWDDLRKEIDRLKRKGSYPMEEDTARTNDRPFEEYKSLLKQWASTIAGANGTKIDNFTASLADGKIYQFIIDEYEGYIIGGSQGKETGALRGPTAKSLHLRLRALGCSSQFACLVSPSKSGPGHIFDEEFTVASLAFLCSRLLPASKRARAATVLQSAWRSILARRDADRRAVAREVARQCATVVQTRDRILWAKDVILRWWRDCRVRRRRLAATQRQSVGGSRGGRRVGRQRGN</sequence>
<evidence type="ECO:0000313" key="7">
    <source>
        <dbReference type="Proteomes" id="UP000184188"/>
    </source>
</evidence>
<dbReference type="GO" id="GO:0051295">
    <property type="term" value="P:establishment of meiotic spindle localization"/>
    <property type="evidence" value="ECO:0007669"/>
    <property type="project" value="TreeGrafter"/>
</dbReference>
<feature type="compositionally biased region" description="Polar residues" evidence="4">
    <location>
        <begin position="1"/>
        <end position="12"/>
    </location>
</feature>
<dbReference type="VEuPathDB" id="FungiDB:ASPZODRAFT_131402"/>
<dbReference type="OrthoDB" id="76388at2759"/>
<dbReference type="GO" id="GO:0005737">
    <property type="term" value="C:cytoplasm"/>
    <property type="evidence" value="ECO:0007669"/>
    <property type="project" value="UniProtKB-SubCell"/>
</dbReference>
<evidence type="ECO:0000256" key="2">
    <source>
        <dbReference type="ARBA" id="ARBA00022490"/>
    </source>
</evidence>
<dbReference type="PANTHER" id="PTHR22706">
    <property type="entry name" value="ASSEMBLY FACTOR FOR SPINDLE MICROTUBULES"/>
    <property type="match status" value="1"/>
</dbReference>
<accession>A0A1L9SKT2</accession>
<dbReference type="SUPFAM" id="SSF47576">
    <property type="entry name" value="Calponin-homology domain, CH-domain"/>
    <property type="match status" value="1"/>
</dbReference>
<gene>
    <name evidence="6" type="ORF">ASPZODRAFT_131402</name>
</gene>
<feature type="region of interest" description="Disordered" evidence="4">
    <location>
        <begin position="221"/>
        <end position="267"/>
    </location>
</feature>
<dbReference type="PROSITE" id="PS50021">
    <property type="entry name" value="CH"/>
    <property type="match status" value="1"/>
</dbReference>
<feature type="compositionally biased region" description="Polar residues" evidence="4">
    <location>
        <begin position="290"/>
        <end position="313"/>
    </location>
</feature>
<dbReference type="InterPro" id="IPR051185">
    <property type="entry name" value="ASPM"/>
</dbReference>
<keyword evidence="2" id="KW-0963">Cytoplasm</keyword>